<reference evidence="4" key="1">
    <citation type="submission" date="2021-12" db="EMBL/GenBank/DDBJ databases">
        <authorList>
            <person name="Zaccaron A."/>
            <person name="Stergiopoulos I."/>
        </authorList>
    </citation>
    <scope>NUCLEOTIDE SEQUENCE</scope>
    <source>
        <strain evidence="4">Race5_Kim</strain>
    </source>
</reference>
<keyword evidence="2 3" id="KW-0862">Zinc</keyword>
<dbReference type="EC" id="4.1.2.13" evidence="3"/>
<dbReference type="InterPro" id="IPR050246">
    <property type="entry name" value="Class_II_FBP_aldolase"/>
</dbReference>
<dbReference type="KEGG" id="ffu:CLAFUR5_05490"/>
<keyword evidence="3" id="KW-0456">Lyase</keyword>
<feature type="binding site" evidence="2">
    <location>
        <position position="111"/>
    </location>
    <ligand>
        <name>Zn(2+)</name>
        <dbReference type="ChEBI" id="CHEBI:29105"/>
        <label>2</label>
    </ligand>
</feature>
<dbReference type="EMBL" id="CP090167">
    <property type="protein sequence ID" value="UJO17563.1"/>
    <property type="molecule type" value="Genomic_DNA"/>
</dbReference>
<name>A0A9Q8P8X7_PASFU</name>
<protein>
    <recommendedName>
        <fullName evidence="3">Fructose-bisphosphate aldolase</fullName>
        <shortName evidence="3">FBP aldolase</shortName>
        <ecNumber evidence="3">4.1.2.13</ecNumber>
    </recommendedName>
</protein>
<evidence type="ECO:0000313" key="4">
    <source>
        <dbReference type="EMBL" id="UJO17563.1"/>
    </source>
</evidence>
<evidence type="ECO:0000256" key="2">
    <source>
        <dbReference type="PIRSR" id="PIRSR001359-3"/>
    </source>
</evidence>
<dbReference type="AlphaFoldDB" id="A0A9Q8P8X7"/>
<gene>
    <name evidence="4" type="ORF">CLAFUR5_05490</name>
</gene>
<dbReference type="SUPFAM" id="SSF51569">
    <property type="entry name" value="Aldolase"/>
    <property type="match status" value="1"/>
</dbReference>
<feature type="binding site" evidence="2">
    <location>
        <position position="187"/>
    </location>
    <ligand>
        <name>Zn(2+)</name>
        <dbReference type="ChEBI" id="CHEBI:29105"/>
        <label>1</label>
        <note>catalytic</note>
    </ligand>
</feature>
<feature type="binding site" evidence="2">
    <location>
        <position position="218"/>
    </location>
    <ligand>
        <name>Zn(2+)</name>
        <dbReference type="ChEBI" id="CHEBI:29105"/>
        <label>1</label>
        <note>catalytic</note>
    </ligand>
</feature>
<dbReference type="PANTHER" id="PTHR30304:SF0">
    <property type="entry name" value="D-TAGATOSE-1,6-BISPHOSPHATE ALDOLASE SUBUNIT GATY-RELATED"/>
    <property type="match status" value="1"/>
</dbReference>
<dbReference type="InterPro" id="IPR000771">
    <property type="entry name" value="FBA_II"/>
</dbReference>
<feature type="active site" description="Proton donor" evidence="1">
    <location>
        <position position="88"/>
    </location>
</feature>
<dbReference type="GO" id="GO:0008270">
    <property type="term" value="F:zinc ion binding"/>
    <property type="evidence" value="ECO:0007669"/>
    <property type="project" value="UniProtKB-UniRule"/>
</dbReference>
<comment type="function">
    <text evidence="3">Catalyzes the aldol condensation of dihydroxyacetone phosphate (DHAP or glycerone-phosphate) with glyceraldehyde 3-phosphate (G3P) to form fructose 1,6-bisphosphate (FBP) in gluconeogenesis and the reverse reaction in glycolysis.</text>
</comment>
<keyword evidence="3" id="KW-0324">Glycolysis</keyword>
<evidence type="ECO:0000313" key="5">
    <source>
        <dbReference type="Proteomes" id="UP000756132"/>
    </source>
</evidence>
<dbReference type="CDD" id="cd00947">
    <property type="entry name" value="TBP_aldolase_IIB"/>
    <property type="match status" value="1"/>
</dbReference>
<sequence length="294" mass="31887">MAAGAPDLSSNKTVRILKDAEARGYGVQASIVYNIEHILGVVRAAELKQSPLIIQLFPWAITFSDGLLVRTAAEAASRTSVPIAVHLDHCQDENLLRIAAETLPFDSIMVDMSHHEKCENLRLTKQYVDLCHSRGIATEAEPGRLEGGEDGVADLVDIEGVLTTPEEVDEFIATGVDFLAPAFGNLHGEDGYTNARLDFERLEAIRRRADGRVRIVLHGTNGYPPELLQRCIQAGVSKINVNKLVLDGYTKHLHANAAKMPLTELMEKGVAEVARLQGEQMDICGSSGKASGIA</sequence>
<dbReference type="PANTHER" id="PTHR30304">
    <property type="entry name" value="D-TAGATOSE-1,6-BISPHOSPHATE ALDOLASE"/>
    <property type="match status" value="1"/>
</dbReference>
<comment type="pathway">
    <text evidence="3">Carbohydrate degradation; glycolysis; D-glyceraldehyde 3-phosphate and glycerone phosphate from D-glucose: step 4/4.</text>
</comment>
<evidence type="ECO:0000256" key="3">
    <source>
        <dbReference type="RuleBase" id="RU366023"/>
    </source>
</evidence>
<comment type="similarity">
    <text evidence="3">Belongs to the class II fructose-bisphosphate aldolase family.</text>
</comment>
<dbReference type="PROSITE" id="PS00602">
    <property type="entry name" value="ALDOLASE_CLASS_II_1"/>
    <property type="match status" value="1"/>
</dbReference>
<dbReference type="Gene3D" id="3.20.20.70">
    <property type="entry name" value="Aldolase class I"/>
    <property type="match status" value="1"/>
</dbReference>
<dbReference type="Pfam" id="PF01116">
    <property type="entry name" value="F_bP_aldolase"/>
    <property type="match status" value="1"/>
</dbReference>
<dbReference type="InterPro" id="IPR013785">
    <property type="entry name" value="Aldolase_TIM"/>
</dbReference>
<dbReference type="RefSeq" id="XP_047761929.1">
    <property type="nucleotide sequence ID" value="XM_047904638.1"/>
</dbReference>
<dbReference type="OMA" id="EWQMDVC"/>
<comment type="catalytic activity">
    <reaction evidence="3">
        <text>beta-D-fructose 1,6-bisphosphate = D-glyceraldehyde 3-phosphate + dihydroxyacetone phosphate</text>
        <dbReference type="Rhea" id="RHEA:14729"/>
        <dbReference type="ChEBI" id="CHEBI:32966"/>
        <dbReference type="ChEBI" id="CHEBI:57642"/>
        <dbReference type="ChEBI" id="CHEBI:59776"/>
        <dbReference type="EC" id="4.1.2.13"/>
    </reaction>
</comment>
<comment type="cofactor">
    <cofactor evidence="2 3">
        <name>Zn(2+)</name>
        <dbReference type="ChEBI" id="CHEBI:29105"/>
    </cofactor>
    <text evidence="2 3">Binds 2 Zn(2+) ions per subunit. One is catalytic and the other provides a structural contribution.</text>
</comment>
<dbReference type="PIRSF" id="PIRSF001359">
    <property type="entry name" value="F_bP_aldolase_II"/>
    <property type="match status" value="1"/>
</dbReference>
<dbReference type="GO" id="GO:0006096">
    <property type="term" value="P:glycolytic process"/>
    <property type="evidence" value="ECO:0007669"/>
    <property type="project" value="UniProtKB-KW"/>
</dbReference>
<keyword evidence="2 3" id="KW-0479">Metal-binding</keyword>
<feature type="binding site" evidence="2">
    <location>
        <position position="141"/>
    </location>
    <ligand>
        <name>Zn(2+)</name>
        <dbReference type="ChEBI" id="CHEBI:29105"/>
        <label>2</label>
    </ligand>
</feature>
<proteinExistence type="inferred from homology"/>
<dbReference type="GeneID" id="71985368"/>
<dbReference type="Proteomes" id="UP000756132">
    <property type="component" value="Chromosome 5"/>
</dbReference>
<reference evidence="4" key="2">
    <citation type="journal article" date="2022" name="Microb. Genom.">
        <title>A chromosome-scale genome assembly of the tomato pathogen Cladosporium fulvum reveals a compartmentalized genome architecture and the presence of a dispensable chromosome.</title>
        <authorList>
            <person name="Zaccaron A.Z."/>
            <person name="Chen L.H."/>
            <person name="Samaras A."/>
            <person name="Stergiopoulos I."/>
        </authorList>
    </citation>
    <scope>NUCLEOTIDE SEQUENCE</scope>
    <source>
        <strain evidence="4">Race5_Kim</strain>
    </source>
</reference>
<dbReference type="GO" id="GO:0004332">
    <property type="term" value="F:fructose-bisphosphate aldolase activity"/>
    <property type="evidence" value="ECO:0007669"/>
    <property type="project" value="UniProtKB-EC"/>
</dbReference>
<accession>A0A9Q8P8X7</accession>
<feature type="binding site" evidence="2">
    <location>
        <position position="89"/>
    </location>
    <ligand>
        <name>Zn(2+)</name>
        <dbReference type="ChEBI" id="CHEBI:29105"/>
        <label>1</label>
        <note>catalytic</note>
    </ligand>
</feature>
<evidence type="ECO:0000256" key="1">
    <source>
        <dbReference type="PIRSR" id="PIRSR001359-1"/>
    </source>
</evidence>
<keyword evidence="5" id="KW-1185">Reference proteome</keyword>
<dbReference type="OrthoDB" id="2558351at2759"/>
<organism evidence="4 5">
    <name type="scientific">Passalora fulva</name>
    <name type="common">Tomato leaf mold</name>
    <name type="synonym">Cladosporium fulvum</name>
    <dbReference type="NCBI Taxonomy" id="5499"/>
    <lineage>
        <taxon>Eukaryota</taxon>
        <taxon>Fungi</taxon>
        <taxon>Dikarya</taxon>
        <taxon>Ascomycota</taxon>
        <taxon>Pezizomycotina</taxon>
        <taxon>Dothideomycetes</taxon>
        <taxon>Dothideomycetidae</taxon>
        <taxon>Mycosphaerellales</taxon>
        <taxon>Mycosphaerellaceae</taxon>
        <taxon>Fulvia</taxon>
    </lineage>
</organism>